<feature type="domain" description="Protein SirB1 N-terminal" evidence="4">
    <location>
        <begin position="159"/>
        <end position="307"/>
    </location>
</feature>
<gene>
    <name evidence="5" type="ORF">NCTC11432_02166</name>
</gene>
<feature type="signal peptide" evidence="3">
    <location>
        <begin position="1"/>
        <end position="19"/>
    </location>
</feature>
<keyword evidence="3" id="KW-0732">Signal</keyword>
<dbReference type="AlphaFoldDB" id="A0A448B243"/>
<dbReference type="InterPro" id="IPR032698">
    <property type="entry name" value="SirB1_N"/>
</dbReference>
<evidence type="ECO:0000313" key="6">
    <source>
        <dbReference type="Proteomes" id="UP000279227"/>
    </source>
</evidence>
<comment type="similarity">
    <text evidence="1">Belongs to the UPF0162 family.</text>
</comment>
<dbReference type="KEGG" id="cgle:NCTC11432_02166"/>
<evidence type="ECO:0000313" key="5">
    <source>
        <dbReference type="EMBL" id="VEE07472.1"/>
    </source>
</evidence>
<dbReference type="EMBL" id="LR134289">
    <property type="protein sequence ID" value="VEE07472.1"/>
    <property type="molecule type" value="Genomic_DNA"/>
</dbReference>
<feature type="region of interest" description="Disordered" evidence="2">
    <location>
        <begin position="437"/>
        <end position="477"/>
    </location>
</feature>
<organism evidence="5 6">
    <name type="scientific">Chryseobacterium gleum</name>
    <name type="common">Flavobacterium gleum</name>
    <dbReference type="NCBI Taxonomy" id="250"/>
    <lineage>
        <taxon>Bacteria</taxon>
        <taxon>Pseudomonadati</taxon>
        <taxon>Bacteroidota</taxon>
        <taxon>Flavobacteriia</taxon>
        <taxon>Flavobacteriales</taxon>
        <taxon>Weeksellaceae</taxon>
        <taxon>Chryseobacterium group</taxon>
        <taxon>Chryseobacterium</taxon>
    </lineage>
</organism>
<reference evidence="5 6" key="1">
    <citation type="submission" date="2018-12" db="EMBL/GenBank/DDBJ databases">
        <authorList>
            <consortium name="Pathogen Informatics"/>
        </authorList>
    </citation>
    <scope>NUCLEOTIDE SEQUENCE [LARGE SCALE GENOMIC DNA]</scope>
    <source>
        <strain evidence="5 6">NCTC11432</strain>
    </source>
</reference>
<evidence type="ECO:0000259" key="4">
    <source>
        <dbReference type="Pfam" id="PF13369"/>
    </source>
</evidence>
<proteinExistence type="inferred from homology"/>
<dbReference type="OrthoDB" id="1041391at2"/>
<sequence length="477" mass="54984">MRNSTISIILLYFSTGLSAQIPNLPTGPSASTSPIQNYSEISFRNNSTSKNTVSIPSVNNSSRKSEIERRNWEMQQNDFKIVEKENREKEQKQFEQKVNNLEISGYNLPSLSANSGTNFYYDALSQLNNLDQSNYSLAEANFIVENAYSERKLHYSNFKANISKIASQVLQKMKSGKVTPVDNTLKNIALFKHFSKNYKYDFDDFMGKKEWNKMFVSKLLKTGKGQCHSMPLLYLMVAESIGADASLAMAPNHTYIRFKDDDNQWQNIELTNGILSTNAMILESGYIGSEALLNDVYMNSLSKKQLMSLLYADLANGYIHKYGMDEFVGKALDKSLELYPNNMYANLLKSMYQQARFEYVAAELGIQNVENPAELENIKYFPKGLELLKETKMQFNNIDQLGFKFMPDGAYSEWLSNMNREANKQRSEELAEKIRLTNLEKQRKKKEEEQKKLEEERRKAKEKKREEEKNKPKPLLT</sequence>
<name>A0A448B243_CHRGE</name>
<evidence type="ECO:0000256" key="3">
    <source>
        <dbReference type="SAM" id="SignalP"/>
    </source>
</evidence>
<feature type="compositionally biased region" description="Basic and acidic residues" evidence="2">
    <location>
        <begin position="437"/>
        <end position="471"/>
    </location>
</feature>
<dbReference type="STRING" id="525257.HMPREF0204_12286"/>
<evidence type="ECO:0000256" key="1">
    <source>
        <dbReference type="ARBA" id="ARBA00007100"/>
    </source>
</evidence>
<protein>
    <recommendedName>
        <fullName evidence="4">Protein SirB1 N-terminal domain-containing protein</fullName>
    </recommendedName>
</protein>
<feature type="chain" id="PRO_5019577789" description="Protein SirB1 N-terminal domain-containing protein" evidence="3">
    <location>
        <begin position="20"/>
        <end position="477"/>
    </location>
</feature>
<dbReference type="Proteomes" id="UP000279227">
    <property type="component" value="Chromosome"/>
</dbReference>
<dbReference type="RefSeq" id="WP_027383737.1">
    <property type="nucleotide sequence ID" value="NZ_CP068486.1"/>
</dbReference>
<accession>A0A448B243</accession>
<evidence type="ECO:0000256" key="2">
    <source>
        <dbReference type="SAM" id="MobiDB-lite"/>
    </source>
</evidence>
<dbReference type="Pfam" id="PF13369">
    <property type="entry name" value="Transglut_core2"/>
    <property type="match status" value="1"/>
</dbReference>
<dbReference type="GeneID" id="93020728"/>